<dbReference type="Pfam" id="PF13482">
    <property type="entry name" value="RNase_H_2"/>
    <property type="match status" value="1"/>
</dbReference>
<gene>
    <name evidence="2" type="ORF">GQS65_01240</name>
</gene>
<accession>A0A6B0GEI0</accession>
<dbReference type="InterPro" id="IPR012337">
    <property type="entry name" value="RNaseH-like_sf"/>
</dbReference>
<dbReference type="AlphaFoldDB" id="A0A6B0GEI0"/>
<dbReference type="GO" id="GO:0003676">
    <property type="term" value="F:nucleic acid binding"/>
    <property type="evidence" value="ECO:0007669"/>
    <property type="project" value="InterPro"/>
</dbReference>
<sequence length="220" mass="24393">MRYSRDDAEFERVATIDIETTHYKPKVGETVSIGIGVHERGTPADEAEYTMVHRDGGGEAALIRTGLAHLNESGADALVSYNGQGFDLDFLYDRSMILEESVGGPEIAPHIDLFEDRKPEADRMGKKWPKLEECLEAYGWTPATTHWGGSELTNIRFGEELGPAYLTALSDTDDERYDQLTEVIEHYLLTDLEANIAVYHGDIGVPFEPVHVGTSATFEA</sequence>
<keyword evidence="3" id="KW-1185">Reference proteome</keyword>
<name>A0A6B0GEI0_9EURY</name>
<reference evidence="2 3" key="1">
    <citation type="submission" date="2019-12" db="EMBL/GenBank/DDBJ databases">
        <title>Halocatena pleomorpha gen. nov. sp. nov., an extremely halophilic archaeon of family Halobacteriaceae isolated from saltpan soil.</title>
        <authorList>
            <person name="Pal Y."/>
            <person name="Verma A."/>
            <person name="Krishnamurthi S."/>
            <person name="Kumar P."/>
        </authorList>
    </citation>
    <scope>NUCLEOTIDE SEQUENCE [LARGE SCALE GENOMIC DNA]</scope>
    <source>
        <strain evidence="2 3">JCM 16495</strain>
    </source>
</reference>
<evidence type="ECO:0000259" key="1">
    <source>
        <dbReference type="Pfam" id="PF13482"/>
    </source>
</evidence>
<dbReference type="EMBL" id="WSZK01000004">
    <property type="protein sequence ID" value="MWG33124.1"/>
    <property type="molecule type" value="Genomic_DNA"/>
</dbReference>
<dbReference type="SUPFAM" id="SSF53098">
    <property type="entry name" value="Ribonuclease H-like"/>
    <property type="match status" value="1"/>
</dbReference>
<dbReference type="Gene3D" id="3.30.420.10">
    <property type="entry name" value="Ribonuclease H-like superfamily/Ribonuclease H"/>
    <property type="match status" value="1"/>
</dbReference>
<evidence type="ECO:0000313" key="2">
    <source>
        <dbReference type="EMBL" id="MWG33124.1"/>
    </source>
</evidence>
<feature type="domain" description="YprB ribonuclease H-like" evidence="1">
    <location>
        <begin position="16"/>
        <end position="153"/>
    </location>
</feature>
<dbReference type="RefSeq" id="WP_158202858.1">
    <property type="nucleotide sequence ID" value="NZ_WSZK01000004.1"/>
</dbReference>
<dbReference type="OrthoDB" id="323192at2157"/>
<organism evidence="2 3">
    <name type="scientific">Halomarina oriensis</name>
    <dbReference type="NCBI Taxonomy" id="671145"/>
    <lineage>
        <taxon>Archaea</taxon>
        <taxon>Methanobacteriati</taxon>
        <taxon>Methanobacteriota</taxon>
        <taxon>Stenosarchaea group</taxon>
        <taxon>Halobacteria</taxon>
        <taxon>Halobacteriales</taxon>
        <taxon>Natronomonadaceae</taxon>
        <taxon>Halomarina</taxon>
    </lineage>
</organism>
<proteinExistence type="predicted"/>
<dbReference type="InterPro" id="IPR038720">
    <property type="entry name" value="YprB_RNase_H-like_dom"/>
</dbReference>
<dbReference type="InterPro" id="IPR036397">
    <property type="entry name" value="RNaseH_sf"/>
</dbReference>
<protein>
    <recommendedName>
        <fullName evidence="1">YprB ribonuclease H-like domain-containing protein</fullName>
    </recommendedName>
</protein>
<comment type="caution">
    <text evidence="2">The sequence shown here is derived from an EMBL/GenBank/DDBJ whole genome shotgun (WGS) entry which is preliminary data.</text>
</comment>
<dbReference type="Proteomes" id="UP000451471">
    <property type="component" value="Unassembled WGS sequence"/>
</dbReference>
<evidence type="ECO:0000313" key="3">
    <source>
        <dbReference type="Proteomes" id="UP000451471"/>
    </source>
</evidence>